<dbReference type="Proteomes" id="UP000738325">
    <property type="component" value="Unassembled WGS sequence"/>
</dbReference>
<dbReference type="OrthoDB" id="2407485at2759"/>
<evidence type="ECO:0000313" key="2">
    <source>
        <dbReference type="EMBL" id="KAG0321181.1"/>
    </source>
</evidence>
<feature type="region of interest" description="Disordered" evidence="1">
    <location>
        <begin position="371"/>
        <end position="446"/>
    </location>
</feature>
<name>A0A9P6UVA5_9FUNG</name>
<gene>
    <name evidence="2" type="ORF">BGZ99_004082</name>
</gene>
<feature type="compositionally biased region" description="Polar residues" evidence="1">
    <location>
        <begin position="377"/>
        <end position="390"/>
    </location>
</feature>
<accession>A0A9P6UVA5</accession>
<comment type="caution">
    <text evidence="2">The sequence shown here is derived from an EMBL/GenBank/DDBJ whole genome shotgun (WGS) entry which is preliminary data.</text>
</comment>
<feature type="compositionally biased region" description="Polar residues" evidence="1">
    <location>
        <begin position="636"/>
        <end position="666"/>
    </location>
</feature>
<reference evidence="2" key="1">
    <citation type="journal article" date="2020" name="Fungal Divers.">
        <title>Resolving the Mortierellaceae phylogeny through synthesis of multi-gene phylogenetics and phylogenomics.</title>
        <authorList>
            <person name="Vandepol N."/>
            <person name="Liber J."/>
            <person name="Desiro A."/>
            <person name="Na H."/>
            <person name="Kennedy M."/>
            <person name="Barry K."/>
            <person name="Grigoriev I.V."/>
            <person name="Miller A.N."/>
            <person name="O'Donnell K."/>
            <person name="Stajich J.E."/>
            <person name="Bonito G."/>
        </authorList>
    </citation>
    <scope>NUCLEOTIDE SEQUENCE</scope>
    <source>
        <strain evidence="2">REB-010B</strain>
    </source>
</reference>
<evidence type="ECO:0000313" key="3">
    <source>
        <dbReference type="Proteomes" id="UP000738325"/>
    </source>
</evidence>
<proteinExistence type="predicted"/>
<feature type="region of interest" description="Disordered" evidence="1">
    <location>
        <begin position="280"/>
        <end position="328"/>
    </location>
</feature>
<feature type="region of interest" description="Disordered" evidence="1">
    <location>
        <begin position="611"/>
        <end position="666"/>
    </location>
</feature>
<feature type="compositionally biased region" description="Basic and acidic residues" evidence="1">
    <location>
        <begin position="621"/>
        <end position="630"/>
    </location>
</feature>
<dbReference type="EMBL" id="JAAAIP010000253">
    <property type="protein sequence ID" value="KAG0321181.1"/>
    <property type="molecule type" value="Genomic_DNA"/>
</dbReference>
<feature type="compositionally biased region" description="Polar residues" evidence="1">
    <location>
        <begin position="284"/>
        <end position="296"/>
    </location>
</feature>
<protein>
    <submittedName>
        <fullName evidence="2">Uncharacterized protein</fullName>
    </submittedName>
</protein>
<feature type="region of interest" description="Disordered" evidence="1">
    <location>
        <begin position="1"/>
        <end position="24"/>
    </location>
</feature>
<feature type="compositionally biased region" description="Basic and acidic residues" evidence="1">
    <location>
        <begin position="391"/>
        <end position="402"/>
    </location>
</feature>
<keyword evidence="3" id="KW-1185">Reference proteome</keyword>
<sequence>MASEQGSIKDATLPGSSLPRRIPRHQPVKIHTINTSSYTPATSSSHFSISSPLPFLNSPPPPMSASVFSTSANSYTASSRRNRSNSNVSITARKFDTNTITTGRSRSGSSSSGGVVFTTRPRAASAAARSTMEAMIQTRLDEITKRLDKFNAQAQGVHLQTEQLGQAFHEKARRLYKVEDHLLRLQGKPGLSEEYLEGEPQPRSLTDDLEELRLGVKTLRRKFQAAGTVATTVGWWKKLRDTDGGDGALRVAADDHDDNDFTQGVVHKKDNVPLHMLFAAPDTPLNSTDELSDQPNDPSPPLKQRFLELGTPPLTPDGSLSGSSLLQPRMPENHRHFFAPNLTSRPLSPIQDLEEPISLSSSVAPIAATAMAPSPHPLNNNTDNDASSSELKTHGSPSEHQRQQRPQNDIGSEPRPSFAFHAVTRSSPTSSFPNPTPITTPTSGVTEGLLLHEKRGKDIETASKNAHASREPIQHLKAHIHQQGRHQGSEQDISNVHEEDIDISSNNAGGAEVKQEYSDSGTHLNSPMDAHSSVEKIHLVNQKANDSTNTDGLQDGWIQVLWRVLVKAEYFFLGSAVLGAMMPDNVIALCAGFFSAIIYGTLLLHHRLTATPGKAAPNPPSERDITEADRRKQHTAHTTSPLATGFSPASGSTSTTMNRSNATATN</sequence>
<dbReference type="AlphaFoldDB" id="A0A9P6UVA5"/>
<feature type="compositionally biased region" description="Low complexity" evidence="1">
    <location>
        <begin position="426"/>
        <end position="443"/>
    </location>
</feature>
<organism evidence="2 3">
    <name type="scientific">Dissophora globulifera</name>
    <dbReference type="NCBI Taxonomy" id="979702"/>
    <lineage>
        <taxon>Eukaryota</taxon>
        <taxon>Fungi</taxon>
        <taxon>Fungi incertae sedis</taxon>
        <taxon>Mucoromycota</taxon>
        <taxon>Mortierellomycotina</taxon>
        <taxon>Mortierellomycetes</taxon>
        <taxon>Mortierellales</taxon>
        <taxon>Mortierellaceae</taxon>
        <taxon>Dissophora</taxon>
    </lineage>
</organism>
<evidence type="ECO:0000256" key="1">
    <source>
        <dbReference type="SAM" id="MobiDB-lite"/>
    </source>
</evidence>